<feature type="compositionally biased region" description="Polar residues" evidence="2">
    <location>
        <begin position="8"/>
        <end position="20"/>
    </location>
</feature>
<evidence type="ECO:0000313" key="3">
    <source>
        <dbReference type="Proteomes" id="UP000515211"/>
    </source>
</evidence>
<dbReference type="AlphaFoldDB" id="A0A6P4D9M3"/>
<proteinExistence type="predicted"/>
<reference evidence="4" key="2">
    <citation type="submission" date="2025-08" db="UniProtKB">
        <authorList>
            <consortium name="RefSeq"/>
        </authorList>
    </citation>
    <scope>IDENTIFICATION</scope>
    <source>
        <tissue evidence="4">Whole plant</tissue>
    </source>
</reference>
<dbReference type="OrthoDB" id="1701699at2759"/>
<dbReference type="KEGG" id="adu:107487425"/>
<dbReference type="GeneID" id="107487425"/>
<dbReference type="GO" id="GO:0048364">
    <property type="term" value="P:root development"/>
    <property type="evidence" value="ECO:0007669"/>
    <property type="project" value="InterPro"/>
</dbReference>
<feature type="coiled-coil region" evidence="1">
    <location>
        <begin position="238"/>
        <end position="265"/>
    </location>
</feature>
<keyword evidence="1" id="KW-0175">Coiled coil</keyword>
<dbReference type="GO" id="GO:0048367">
    <property type="term" value="P:shoot system development"/>
    <property type="evidence" value="ECO:0007669"/>
    <property type="project" value="InterPro"/>
</dbReference>
<dbReference type="RefSeq" id="XP_015963552.1">
    <property type="nucleotide sequence ID" value="XM_016108066.2"/>
</dbReference>
<protein>
    <submittedName>
        <fullName evidence="4">Uncharacterized protein LOC107487425</fullName>
    </submittedName>
</protein>
<dbReference type="SMR" id="A0A6P4D9M3"/>
<name>A0A6P4D9M3_ARADU</name>
<evidence type="ECO:0000256" key="2">
    <source>
        <dbReference type="SAM" id="MobiDB-lite"/>
    </source>
</evidence>
<evidence type="ECO:0000256" key="1">
    <source>
        <dbReference type="SAM" id="Coils"/>
    </source>
</evidence>
<organism evidence="3 4">
    <name type="scientific">Arachis duranensis</name>
    <name type="common">Wild peanut</name>
    <dbReference type="NCBI Taxonomy" id="130453"/>
    <lineage>
        <taxon>Eukaryota</taxon>
        <taxon>Viridiplantae</taxon>
        <taxon>Streptophyta</taxon>
        <taxon>Embryophyta</taxon>
        <taxon>Tracheophyta</taxon>
        <taxon>Spermatophyta</taxon>
        <taxon>Magnoliopsida</taxon>
        <taxon>eudicotyledons</taxon>
        <taxon>Gunneridae</taxon>
        <taxon>Pentapetalae</taxon>
        <taxon>rosids</taxon>
        <taxon>fabids</taxon>
        <taxon>Fabales</taxon>
        <taxon>Fabaceae</taxon>
        <taxon>Papilionoideae</taxon>
        <taxon>50 kb inversion clade</taxon>
        <taxon>dalbergioids sensu lato</taxon>
        <taxon>Dalbergieae</taxon>
        <taxon>Pterocarpus clade</taxon>
        <taxon>Arachis</taxon>
    </lineage>
</organism>
<gene>
    <name evidence="4" type="primary">LOC107487425</name>
</gene>
<dbReference type="Pfam" id="PF03087">
    <property type="entry name" value="BPS1"/>
    <property type="match status" value="1"/>
</dbReference>
<feature type="region of interest" description="Disordered" evidence="2">
    <location>
        <begin position="1"/>
        <end position="20"/>
    </location>
</feature>
<accession>A0A6P4D9M3</accession>
<dbReference type="Proteomes" id="UP000515211">
    <property type="component" value="Chromosome 5"/>
</dbReference>
<reference evidence="3" key="1">
    <citation type="journal article" date="2016" name="Nat. Genet.">
        <title>The genome sequences of Arachis duranensis and Arachis ipaensis, the diploid ancestors of cultivated peanut.</title>
        <authorList>
            <person name="Bertioli D.J."/>
            <person name="Cannon S.B."/>
            <person name="Froenicke L."/>
            <person name="Huang G."/>
            <person name="Farmer A.D."/>
            <person name="Cannon E.K."/>
            <person name="Liu X."/>
            <person name="Gao D."/>
            <person name="Clevenger J."/>
            <person name="Dash S."/>
            <person name="Ren L."/>
            <person name="Moretzsohn M.C."/>
            <person name="Shirasawa K."/>
            <person name="Huang W."/>
            <person name="Vidigal B."/>
            <person name="Abernathy B."/>
            <person name="Chu Y."/>
            <person name="Niederhuth C.E."/>
            <person name="Umale P."/>
            <person name="Araujo A.C."/>
            <person name="Kozik A."/>
            <person name="Kim K.D."/>
            <person name="Burow M.D."/>
            <person name="Varshney R.K."/>
            <person name="Wang X."/>
            <person name="Zhang X."/>
            <person name="Barkley N."/>
            <person name="Guimaraes P.M."/>
            <person name="Isobe S."/>
            <person name="Guo B."/>
            <person name="Liao B."/>
            <person name="Stalker H.T."/>
            <person name="Schmitz R.J."/>
            <person name="Scheffler B.E."/>
            <person name="Leal-Bertioli S.C."/>
            <person name="Xun X."/>
            <person name="Jackson S.A."/>
            <person name="Michelmore R."/>
            <person name="Ozias-Akins P."/>
        </authorList>
    </citation>
    <scope>NUCLEOTIDE SEQUENCE [LARGE SCALE GENOMIC DNA]</scope>
    <source>
        <strain evidence="3">cv. V14167</strain>
    </source>
</reference>
<dbReference type="PANTHER" id="PTHR33070:SF109">
    <property type="entry name" value="DOMAIN PROTEIN, PUTATIVE (DUF241)-RELATED"/>
    <property type="match status" value="1"/>
</dbReference>
<dbReference type="PANTHER" id="PTHR33070">
    <property type="entry name" value="OS06G0725500 PROTEIN"/>
    <property type="match status" value="1"/>
</dbReference>
<sequence>METKFHIRSNSLPNGSHPSYTKVQEELNKLRTYEATSASTSESISTGLSLLQDLYVSLDDLLNAASTQKVISHHQGDKCFEEILDGSIKVLDICGITRDTVMQIKENVQSLHSALRRRKADSTIGSSIAEYNLLTKEIKKNVKKLNTSLKQSQFGASPLLNEGQDAANVISVLREVIEMNMSVFQSLLSFLAGPLSKSKAAKWMNKLMHKEEVNSQNSNELQCVDAALRTMLNEGSNMKIAHERLEALENVITSLENDLENLFRHLIKTRVSLLNIMAQ</sequence>
<keyword evidence="3" id="KW-1185">Reference proteome</keyword>
<dbReference type="InterPro" id="IPR004320">
    <property type="entry name" value="BPS1_pln"/>
</dbReference>
<evidence type="ECO:0000313" key="4">
    <source>
        <dbReference type="RefSeq" id="XP_015963552.1"/>
    </source>
</evidence>